<evidence type="ECO:0000313" key="1">
    <source>
        <dbReference type="EMBL" id="AFD07711.1"/>
    </source>
</evidence>
<dbReference type="AlphaFoldDB" id="H8KRS3"/>
<dbReference type="STRING" id="929556.Solca_2677"/>
<dbReference type="Proteomes" id="UP000007590">
    <property type="component" value="Chromosome"/>
</dbReference>
<accession>H8KRS3</accession>
<evidence type="ECO:0000313" key="2">
    <source>
        <dbReference type="Proteomes" id="UP000007590"/>
    </source>
</evidence>
<keyword evidence="2" id="KW-1185">Reference proteome</keyword>
<gene>
    <name evidence="1" type="ordered locus">Solca_2677</name>
</gene>
<dbReference type="KEGG" id="scn:Solca_2677"/>
<sequence>MKKHLIGLLCVMTLGLFACKDDPIQKEEEDLYKNVPSSKVSDQLADGSWFSGTLSAISYWDRDGHNLGNDYEAGREYLFYNQDGKGRIKFWQYLGMRTYSSCVTEIYTRMEGSVVFEGDKFTFYPVKGSFKTIKDKCSSGNGVSERKAEGDDLLPDVYRWEIRRVDGEDLFYTFSEDDVNHEDALFVYRFTQ</sequence>
<dbReference type="EMBL" id="CP003349">
    <property type="protein sequence ID" value="AFD07711.1"/>
    <property type="molecule type" value="Genomic_DNA"/>
</dbReference>
<organism evidence="1 2">
    <name type="scientific">Solitalea canadensis (strain ATCC 29591 / DSM 3403 / JCM 21819 / LMG 8368 / NBRC 15130 / NCIMB 12057 / USAM 9D)</name>
    <name type="common">Flexibacter canadensis</name>
    <dbReference type="NCBI Taxonomy" id="929556"/>
    <lineage>
        <taxon>Bacteria</taxon>
        <taxon>Pseudomonadati</taxon>
        <taxon>Bacteroidota</taxon>
        <taxon>Sphingobacteriia</taxon>
        <taxon>Sphingobacteriales</taxon>
        <taxon>Sphingobacteriaceae</taxon>
        <taxon>Solitalea</taxon>
    </lineage>
</organism>
<protein>
    <submittedName>
        <fullName evidence="1">Uncharacterized protein</fullName>
    </submittedName>
</protein>
<dbReference type="HOGENOM" id="CLU_1414343_0_0_10"/>
<reference evidence="1" key="1">
    <citation type="submission" date="2012-02" db="EMBL/GenBank/DDBJ databases">
        <title>The complete genome of Solitalea canadensis DSM 3403.</title>
        <authorList>
            <consortium name="US DOE Joint Genome Institute (JGI-PGF)"/>
            <person name="Lucas S."/>
            <person name="Copeland A."/>
            <person name="Lapidus A."/>
            <person name="Glavina del Rio T."/>
            <person name="Dalin E."/>
            <person name="Tice H."/>
            <person name="Bruce D."/>
            <person name="Goodwin L."/>
            <person name="Pitluck S."/>
            <person name="Peters L."/>
            <person name="Ovchinnikova G."/>
            <person name="Lu M."/>
            <person name="Kyrpides N."/>
            <person name="Mavromatis K."/>
            <person name="Ivanova N."/>
            <person name="Brettin T."/>
            <person name="Detter J.C."/>
            <person name="Han C."/>
            <person name="Larimer F."/>
            <person name="Land M."/>
            <person name="Hauser L."/>
            <person name="Markowitz V."/>
            <person name="Cheng J.-F."/>
            <person name="Hugenholtz P."/>
            <person name="Woyke T."/>
            <person name="Wu D."/>
            <person name="Spring S."/>
            <person name="Schroeder M."/>
            <person name="Kopitz M."/>
            <person name="Brambilla E."/>
            <person name="Klenk H.-P."/>
            <person name="Eisen J.A."/>
        </authorList>
    </citation>
    <scope>NUCLEOTIDE SEQUENCE</scope>
    <source>
        <strain evidence="1">DSM 3403</strain>
    </source>
</reference>
<proteinExistence type="predicted"/>
<dbReference type="RefSeq" id="WP_014680938.1">
    <property type="nucleotide sequence ID" value="NC_017770.1"/>
</dbReference>
<dbReference type="OrthoDB" id="673552at2"/>
<name>H8KRS3_SOLCM</name>
<dbReference type="PROSITE" id="PS51257">
    <property type="entry name" value="PROKAR_LIPOPROTEIN"/>
    <property type="match status" value="1"/>
</dbReference>